<dbReference type="InterPro" id="IPR023883">
    <property type="entry name" value="CHP03980_redox-disulphide"/>
</dbReference>
<protein>
    <recommendedName>
        <fullName evidence="3">Hemerythrin</fullName>
    </recommendedName>
</protein>
<evidence type="ECO:0000313" key="1">
    <source>
        <dbReference type="EMBL" id="GGJ98243.1"/>
    </source>
</evidence>
<dbReference type="Proteomes" id="UP000637720">
    <property type="component" value="Unassembled WGS sequence"/>
</dbReference>
<evidence type="ECO:0008006" key="3">
    <source>
        <dbReference type="Google" id="ProtNLM"/>
    </source>
</evidence>
<proteinExistence type="predicted"/>
<dbReference type="PANTHER" id="PTHR39341">
    <property type="entry name" value="BSL7085 PROTEIN"/>
    <property type="match status" value="1"/>
</dbReference>
<keyword evidence="2" id="KW-1185">Reference proteome</keyword>
<gene>
    <name evidence="1" type="ORF">GCM10007043_10230</name>
</gene>
<dbReference type="RefSeq" id="WP_054670058.1">
    <property type="nucleotide sequence ID" value="NZ_BMOF01000015.1"/>
</dbReference>
<dbReference type="Gene3D" id="1.10.3910.10">
    <property type="entry name" value="SP0561-like"/>
    <property type="match status" value="1"/>
</dbReference>
<sequence>MRFTKDMTVNQVIQASPEAMKVLAAFGIDLCCGGMDTLEEAARKAGVAVEEVMEKLNATKGG</sequence>
<comment type="caution">
    <text evidence="1">The sequence shown here is derived from an EMBL/GenBank/DDBJ whole genome shotgun (WGS) entry which is preliminary data.</text>
</comment>
<reference evidence="1" key="2">
    <citation type="submission" date="2020-09" db="EMBL/GenBank/DDBJ databases">
        <authorList>
            <person name="Sun Q."/>
            <person name="Ohkuma M."/>
        </authorList>
    </citation>
    <scope>NUCLEOTIDE SEQUENCE</scope>
    <source>
        <strain evidence="1">JCM 14719</strain>
    </source>
</reference>
<name>A0A8J3FE04_9BACI</name>
<dbReference type="AlphaFoldDB" id="A0A8J3FE04"/>
<dbReference type="SUPFAM" id="SSF140683">
    <property type="entry name" value="SP0561-like"/>
    <property type="match status" value="1"/>
</dbReference>
<reference evidence="1" key="1">
    <citation type="journal article" date="2014" name="Int. J. Syst. Evol. Microbiol.">
        <title>Complete genome sequence of Corynebacterium casei LMG S-19264T (=DSM 44701T), isolated from a smear-ripened cheese.</title>
        <authorList>
            <consortium name="US DOE Joint Genome Institute (JGI-PGF)"/>
            <person name="Walter F."/>
            <person name="Albersmeier A."/>
            <person name="Kalinowski J."/>
            <person name="Ruckert C."/>
        </authorList>
    </citation>
    <scope>NUCLEOTIDE SEQUENCE</scope>
    <source>
        <strain evidence="1">JCM 14719</strain>
    </source>
</reference>
<evidence type="ECO:0000313" key="2">
    <source>
        <dbReference type="Proteomes" id="UP000637720"/>
    </source>
</evidence>
<dbReference type="EMBL" id="BMOF01000015">
    <property type="protein sequence ID" value="GGJ98243.1"/>
    <property type="molecule type" value="Genomic_DNA"/>
</dbReference>
<accession>A0A8J3FE04</accession>
<dbReference type="InterPro" id="IPR019903">
    <property type="entry name" value="RIC_family"/>
</dbReference>
<dbReference type="Pfam" id="PF04405">
    <property type="entry name" value="ScdA_N"/>
    <property type="match status" value="1"/>
</dbReference>
<dbReference type="InterPro" id="IPR038062">
    <property type="entry name" value="ScdA-like_N_sf"/>
</dbReference>
<dbReference type="PANTHER" id="PTHR39341:SF1">
    <property type="entry name" value="DUF1858 DOMAIN-CONTAINING PROTEIN"/>
    <property type="match status" value="1"/>
</dbReference>
<organism evidence="1 2">
    <name type="scientific">Calditerricola satsumensis</name>
    <dbReference type="NCBI Taxonomy" id="373054"/>
    <lineage>
        <taxon>Bacteria</taxon>
        <taxon>Bacillati</taxon>
        <taxon>Bacillota</taxon>
        <taxon>Bacilli</taxon>
        <taxon>Bacillales</taxon>
        <taxon>Bacillaceae</taxon>
        <taxon>Calditerricola</taxon>
    </lineage>
</organism>